<organism evidence="1">
    <name type="scientific">uncultured Desulfobacterium sp</name>
    <dbReference type="NCBI Taxonomy" id="201089"/>
    <lineage>
        <taxon>Bacteria</taxon>
        <taxon>Pseudomonadati</taxon>
        <taxon>Thermodesulfobacteriota</taxon>
        <taxon>Desulfobacteria</taxon>
        <taxon>Desulfobacterales</taxon>
        <taxon>Desulfobacteriaceae</taxon>
        <taxon>Desulfobacterium</taxon>
        <taxon>environmental samples</taxon>
    </lineage>
</organism>
<accession>E1YK94</accession>
<protein>
    <submittedName>
        <fullName evidence="1">Uncharacterized protein</fullName>
    </submittedName>
</protein>
<dbReference type="AlphaFoldDB" id="E1YK94"/>
<name>E1YK94_9BACT</name>
<evidence type="ECO:0000313" key="1">
    <source>
        <dbReference type="EMBL" id="CBX31698.1"/>
    </source>
</evidence>
<sequence>MKKRILGLVFGLILAFLLTGIKGFAADGYLIVNGNIGVGITTPTEKLDVNGNVKATGFIGPGIIRQIQTLSPTTDISTTSTAFVDMPGMSITLTTKASILLIFWNTQFHNTGIGWVNIETLLDGLRVGPTYGGTYSASGSNANSVGGHTVVTVAAGTHTVKLRWRVTGTPTVYNYPNTFSDYYGRTLTVIEVGQ</sequence>
<dbReference type="Gene3D" id="2.60.120.760">
    <property type="match status" value="1"/>
</dbReference>
<reference evidence="1" key="1">
    <citation type="journal article" date="2011" name="Environ. Microbiol.">
        <title>Genomic insights into the metabolic potential of the polycyclic aromatic hydrocarbon degrading sulfate-reducing Deltaproteobacterium N47.</title>
        <authorList>
            <person name="Bergmann F."/>
            <person name="Selesi D."/>
            <person name="Weinmaier T."/>
            <person name="Tischler P."/>
            <person name="Rattei T."/>
            <person name="Meckenstock R.U."/>
        </authorList>
    </citation>
    <scope>NUCLEOTIDE SEQUENCE</scope>
</reference>
<dbReference type="EMBL" id="FR695877">
    <property type="protein sequence ID" value="CBX31698.1"/>
    <property type="molecule type" value="Genomic_DNA"/>
</dbReference>
<proteinExistence type="predicted"/>
<gene>
    <name evidence="1" type="ORF">N47_E52100</name>
</gene>